<proteinExistence type="predicted"/>
<organism evidence="1 2">
    <name type="scientific">Botrytis galanthina</name>
    <dbReference type="NCBI Taxonomy" id="278940"/>
    <lineage>
        <taxon>Eukaryota</taxon>
        <taxon>Fungi</taxon>
        <taxon>Dikarya</taxon>
        <taxon>Ascomycota</taxon>
        <taxon>Pezizomycotina</taxon>
        <taxon>Leotiomycetes</taxon>
        <taxon>Helotiales</taxon>
        <taxon>Sclerotiniaceae</taxon>
        <taxon>Botrytis</taxon>
    </lineage>
</organism>
<dbReference type="EMBL" id="PQXL01000187">
    <property type="protein sequence ID" value="THV49601.1"/>
    <property type="molecule type" value="Genomic_DNA"/>
</dbReference>
<dbReference type="Proteomes" id="UP000308671">
    <property type="component" value="Unassembled WGS sequence"/>
</dbReference>
<accession>A0A4S8QYG8</accession>
<sequence length="60" mass="7096">MQYQRAQKSTTNNNPARFKALEEANKRARACDFLFEFEMSLYILETLGILRLRVSIRVWG</sequence>
<dbReference type="AlphaFoldDB" id="A0A4S8QYG8"/>
<comment type="caution">
    <text evidence="1">The sequence shown here is derived from an EMBL/GenBank/DDBJ whole genome shotgun (WGS) entry which is preliminary data.</text>
</comment>
<gene>
    <name evidence="1" type="ORF">BGAL_0187g00110</name>
</gene>
<keyword evidence="2" id="KW-1185">Reference proteome</keyword>
<evidence type="ECO:0000313" key="2">
    <source>
        <dbReference type="Proteomes" id="UP000308671"/>
    </source>
</evidence>
<reference evidence="1 2" key="1">
    <citation type="submission" date="2017-12" db="EMBL/GenBank/DDBJ databases">
        <title>Comparative genomics of Botrytis spp.</title>
        <authorList>
            <person name="Valero-Jimenez C.A."/>
            <person name="Tapia P."/>
            <person name="Veloso J."/>
            <person name="Silva-Moreno E."/>
            <person name="Staats M."/>
            <person name="Valdes J.H."/>
            <person name="Van Kan J.A.L."/>
        </authorList>
    </citation>
    <scope>NUCLEOTIDE SEQUENCE [LARGE SCALE GENOMIC DNA]</scope>
    <source>
        <strain evidence="1 2">MUCL435</strain>
    </source>
</reference>
<evidence type="ECO:0000313" key="1">
    <source>
        <dbReference type="EMBL" id="THV49601.1"/>
    </source>
</evidence>
<protein>
    <submittedName>
        <fullName evidence="1">Uncharacterized protein</fullName>
    </submittedName>
</protein>
<name>A0A4S8QYG8_9HELO</name>